<proteinExistence type="predicted"/>
<dbReference type="PANTHER" id="PTHR30168:SF0">
    <property type="entry name" value="INNER MEMBRANE PROTEIN"/>
    <property type="match status" value="1"/>
</dbReference>
<evidence type="ECO:0000256" key="3">
    <source>
        <dbReference type="ARBA" id="ARBA00022989"/>
    </source>
</evidence>
<feature type="chain" id="PRO_5021905876" description="Metalloprotease-like protein" evidence="5">
    <location>
        <begin position="29"/>
        <end position="263"/>
    </location>
</feature>
<comment type="caution">
    <text evidence="6">The sequence shown here is derived from an EMBL/GenBank/DDBJ whole genome shotgun (WGS) entry which is preliminary data.</text>
</comment>
<evidence type="ECO:0000256" key="4">
    <source>
        <dbReference type="ARBA" id="ARBA00023136"/>
    </source>
</evidence>
<accession>A0A544YFV1</accession>
<keyword evidence="2" id="KW-0812">Transmembrane</keyword>
<evidence type="ECO:0008006" key="8">
    <source>
        <dbReference type="Google" id="ProtNLM"/>
    </source>
</evidence>
<gene>
    <name evidence="6" type="ORF">FLX08_32620</name>
</gene>
<keyword evidence="4" id="KW-0472">Membrane</keyword>
<sequence>MIRISLRAAAVAVTAVVGALSLTGAADASGASSRPVPTGQGALTRNPLYATGAFRSSACTEPARRADDLGSYRAYLDDLLGCLGRAWSEKFRQAGLRFSPPRVRYITKSVYTGCGQFMASYLSSQYCPANKTMWIMLSKEELSDRMGLGLFTVVAHEYGHYAQDRAGILAEFERRSRTLSGKRALDLNRRIELQADCFSAAFVRSVWSSLGRDRHDWDERLTADEGDRWHGTTRNIRYWLARGWTGGGPQACDTFRAPASKVA</sequence>
<evidence type="ECO:0000256" key="2">
    <source>
        <dbReference type="ARBA" id="ARBA00022692"/>
    </source>
</evidence>
<comment type="subcellular location">
    <subcellularLocation>
        <location evidence="1">Membrane</location>
        <topology evidence="1">Single-pass membrane protein</topology>
    </subcellularLocation>
</comment>
<dbReference type="GO" id="GO:0016020">
    <property type="term" value="C:membrane"/>
    <property type="evidence" value="ECO:0007669"/>
    <property type="project" value="UniProtKB-SubCell"/>
</dbReference>
<organism evidence="6 7">
    <name type="scientific">Microbispora hainanensis</name>
    <dbReference type="NCBI Taxonomy" id="568844"/>
    <lineage>
        <taxon>Bacteria</taxon>
        <taxon>Bacillati</taxon>
        <taxon>Actinomycetota</taxon>
        <taxon>Actinomycetes</taxon>
        <taxon>Streptosporangiales</taxon>
        <taxon>Streptosporangiaceae</taxon>
        <taxon>Microbispora</taxon>
    </lineage>
</organism>
<dbReference type="RefSeq" id="WP_142624106.1">
    <property type="nucleotide sequence ID" value="NZ_VIRM01000055.1"/>
</dbReference>
<feature type="signal peptide" evidence="5">
    <location>
        <begin position="1"/>
        <end position="28"/>
    </location>
</feature>
<evidence type="ECO:0000313" key="7">
    <source>
        <dbReference type="Proteomes" id="UP000316541"/>
    </source>
</evidence>
<reference evidence="6 7" key="1">
    <citation type="submission" date="2019-07" db="EMBL/GenBank/DDBJ databases">
        <title>Microbispora hainanensis DSM 45428.</title>
        <authorList>
            <person name="Thawai C."/>
        </authorList>
    </citation>
    <scope>NUCLEOTIDE SEQUENCE [LARGE SCALE GENOMIC DNA]</scope>
    <source>
        <strain evidence="6 7">DSM 45428</strain>
    </source>
</reference>
<evidence type="ECO:0000256" key="1">
    <source>
        <dbReference type="ARBA" id="ARBA00004167"/>
    </source>
</evidence>
<protein>
    <recommendedName>
        <fullName evidence="8">Metalloprotease-like protein</fullName>
    </recommendedName>
</protein>
<dbReference type="InterPro" id="IPR007343">
    <property type="entry name" value="Uncharacterised_pept_Zn_put"/>
</dbReference>
<evidence type="ECO:0000313" key="6">
    <source>
        <dbReference type="EMBL" id="TQS15653.1"/>
    </source>
</evidence>
<keyword evidence="5" id="KW-0732">Signal</keyword>
<dbReference type="Proteomes" id="UP000316541">
    <property type="component" value="Unassembled WGS sequence"/>
</dbReference>
<dbReference type="Pfam" id="PF04228">
    <property type="entry name" value="Zn_peptidase"/>
    <property type="match status" value="1"/>
</dbReference>
<name>A0A544YFV1_9ACTN</name>
<dbReference type="EMBL" id="VIRM01000055">
    <property type="protein sequence ID" value="TQS15653.1"/>
    <property type="molecule type" value="Genomic_DNA"/>
</dbReference>
<evidence type="ECO:0000256" key="5">
    <source>
        <dbReference type="SAM" id="SignalP"/>
    </source>
</evidence>
<dbReference type="PANTHER" id="PTHR30168">
    <property type="entry name" value="PUTATIVE MEMBRANE PROTEIN YPFJ"/>
    <property type="match status" value="1"/>
</dbReference>
<keyword evidence="3" id="KW-1133">Transmembrane helix</keyword>
<dbReference type="AlphaFoldDB" id="A0A544YFV1"/>